<evidence type="ECO:0000313" key="3">
    <source>
        <dbReference type="Proteomes" id="UP000323000"/>
    </source>
</evidence>
<accession>A0A5C7GSX9</accession>
<comment type="caution">
    <text evidence="2">The sequence shown here is derived from an EMBL/GenBank/DDBJ whole genome shotgun (WGS) entry which is preliminary data.</text>
</comment>
<feature type="chain" id="PRO_5022816391" evidence="1">
    <location>
        <begin position="22"/>
        <end position="85"/>
    </location>
</feature>
<dbReference type="Proteomes" id="UP000323000">
    <property type="component" value="Chromosome 13"/>
</dbReference>
<evidence type="ECO:0000313" key="2">
    <source>
        <dbReference type="EMBL" id="TXG47723.1"/>
    </source>
</evidence>
<gene>
    <name evidence="2" type="ORF">EZV62_027017</name>
</gene>
<feature type="signal peptide" evidence="1">
    <location>
        <begin position="1"/>
        <end position="21"/>
    </location>
</feature>
<organism evidence="2 3">
    <name type="scientific">Acer yangbiense</name>
    <dbReference type="NCBI Taxonomy" id="1000413"/>
    <lineage>
        <taxon>Eukaryota</taxon>
        <taxon>Viridiplantae</taxon>
        <taxon>Streptophyta</taxon>
        <taxon>Embryophyta</taxon>
        <taxon>Tracheophyta</taxon>
        <taxon>Spermatophyta</taxon>
        <taxon>Magnoliopsida</taxon>
        <taxon>eudicotyledons</taxon>
        <taxon>Gunneridae</taxon>
        <taxon>Pentapetalae</taxon>
        <taxon>rosids</taxon>
        <taxon>malvids</taxon>
        <taxon>Sapindales</taxon>
        <taxon>Sapindaceae</taxon>
        <taxon>Hippocastanoideae</taxon>
        <taxon>Acereae</taxon>
        <taxon>Acer</taxon>
    </lineage>
</organism>
<reference evidence="3" key="1">
    <citation type="journal article" date="2019" name="Gigascience">
        <title>De novo genome assembly of the endangered Acer yangbiense, a plant species with extremely small populations endemic to Yunnan Province, China.</title>
        <authorList>
            <person name="Yang J."/>
            <person name="Wariss H.M."/>
            <person name="Tao L."/>
            <person name="Zhang R."/>
            <person name="Yun Q."/>
            <person name="Hollingsworth P."/>
            <person name="Dao Z."/>
            <person name="Luo G."/>
            <person name="Guo H."/>
            <person name="Ma Y."/>
            <person name="Sun W."/>
        </authorList>
    </citation>
    <scope>NUCLEOTIDE SEQUENCE [LARGE SCALE GENOMIC DNA]</scope>
    <source>
        <strain evidence="3">cv. Malutang</strain>
    </source>
</reference>
<protein>
    <submittedName>
        <fullName evidence="2">Uncharacterized protein</fullName>
    </submittedName>
</protein>
<dbReference type="PROSITE" id="PS51257">
    <property type="entry name" value="PROKAR_LIPOPROTEIN"/>
    <property type="match status" value="1"/>
</dbReference>
<name>A0A5C7GSX9_9ROSI</name>
<keyword evidence="3" id="KW-1185">Reference proteome</keyword>
<dbReference type="EMBL" id="VAHF01000013">
    <property type="protein sequence ID" value="TXG47723.1"/>
    <property type="molecule type" value="Genomic_DNA"/>
</dbReference>
<evidence type="ECO:0000256" key="1">
    <source>
        <dbReference type="SAM" id="SignalP"/>
    </source>
</evidence>
<proteinExistence type="predicted"/>
<keyword evidence="1" id="KW-0732">Signal</keyword>
<dbReference type="AlphaFoldDB" id="A0A5C7GSX9"/>
<sequence>MLFKSLLVLSVLSLGCIGTESFVAAKLPQSEGDLQGCDVREGAICVIQVILLKIVLALAVAIESFPDWQGSSVESTNVAPDVVAI</sequence>